<feature type="transmembrane region" description="Helical" evidence="1">
    <location>
        <begin position="178"/>
        <end position="196"/>
    </location>
</feature>
<keyword evidence="1" id="KW-1133">Transmembrane helix</keyword>
<sequence>MGARNETDFLNSDFPMYAAGGVTLFIIYRAFVTKSRGEPLQPACMSKGVFPAAFFTFVGSLACHEMLLDMMGYPGGLTAWAPAVLAVVACSWVAYRGQLAASGGELGLSVIAPVVALAALTISWLVADEVEQPQNLTKAQLKKAAKDAAKKAAAGIGAAGGGKMLYLEKGKDVVTEQLHVALGVLVVVVLVLALVNGPGVWPRNLQQGAFPACFMIASGVLAYNSFLRQARESDGGSLDDFFPAFAAALAATLLARKGSAMQASA</sequence>
<feature type="transmembrane region" description="Helical" evidence="1">
    <location>
        <begin position="73"/>
        <end position="94"/>
    </location>
</feature>
<gene>
    <name evidence="2" type="ORF">Esi_0027_0117</name>
</gene>
<accession>D7FUF4</accession>
<keyword evidence="1" id="KW-0472">Membrane</keyword>
<keyword evidence="1" id="KW-0812">Transmembrane</keyword>
<feature type="transmembrane region" description="Helical" evidence="1">
    <location>
        <begin position="208"/>
        <end position="226"/>
    </location>
</feature>
<reference evidence="2 3" key="1">
    <citation type="journal article" date="2010" name="Nature">
        <title>The Ectocarpus genome and the independent evolution of multicellularity in brown algae.</title>
        <authorList>
            <person name="Cock J.M."/>
            <person name="Sterck L."/>
            <person name="Rouze P."/>
            <person name="Scornet D."/>
            <person name="Allen A.E."/>
            <person name="Amoutzias G."/>
            <person name="Anthouard V."/>
            <person name="Artiguenave F."/>
            <person name="Aury J.M."/>
            <person name="Badger J.H."/>
            <person name="Beszteri B."/>
            <person name="Billiau K."/>
            <person name="Bonnet E."/>
            <person name="Bothwell J.H."/>
            <person name="Bowler C."/>
            <person name="Boyen C."/>
            <person name="Brownlee C."/>
            <person name="Carrano C.J."/>
            <person name="Charrier B."/>
            <person name="Cho G.Y."/>
            <person name="Coelho S.M."/>
            <person name="Collen J."/>
            <person name="Corre E."/>
            <person name="Da Silva C."/>
            <person name="Delage L."/>
            <person name="Delaroque N."/>
            <person name="Dittami S.M."/>
            <person name="Doulbeau S."/>
            <person name="Elias M."/>
            <person name="Farnham G."/>
            <person name="Gachon C.M."/>
            <person name="Gschloessl B."/>
            <person name="Heesch S."/>
            <person name="Jabbari K."/>
            <person name="Jubin C."/>
            <person name="Kawai H."/>
            <person name="Kimura K."/>
            <person name="Kloareg B."/>
            <person name="Kupper F.C."/>
            <person name="Lang D."/>
            <person name="Le Bail A."/>
            <person name="Leblanc C."/>
            <person name="Lerouge P."/>
            <person name="Lohr M."/>
            <person name="Lopez P.J."/>
            <person name="Martens C."/>
            <person name="Maumus F."/>
            <person name="Michel G."/>
            <person name="Miranda-Saavedra D."/>
            <person name="Morales J."/>
            <person name="Moreau H."/>
            <person name="Motomura T."/>
            <person name="Nagasato C."/>
            <person name="Napoli C.A."/>
            <person name="Nelson D.R."/>
            <person name="Nyvall-Collen P."/>
            <person name="Peters A.F."/>
            <person name="Pommier C."/>
            <person name="Potin P."/>
            <person name="Poulain J."/>
            <person name="Quesneville H."/>
            <person name="Read B."/>
            <person name="Rensing S.A."/>
            <person name="Ritter A."/>
            <person name="Rousvoal S."/>
            <person name="Samanta M."/>
            <person name="Samson G."/>
            <person name="Schroeder D.C."/>
            <person name="Segurens B."/>
            <person name="Strittmatter M."/>
            <person name="Tonon T."/>
            <person name="Tregear J.W."/>
            <person name="Valentin K."/>
            <person name="von Dassow P."/>
            <person name="Yamagishi T."/>
            <person name="Van de Peer Y."/>
            <person name="Wincker P."/>
        </authorList>
    </citation>
    <scope>NUCLEOTIDE SEQUENCE [LARGE SCALE GENOMIC DNA]</scope>
    <source>
        <strain evidence="3">Ec32 / CCAP1310/4</strain>
    </source>
</reference>
<feature type="transmembrane region" description="Helical" evidence="1">
    <location>
        <begin position="106"/>
        <end position="127"/>
    </location>
</feature>
<organism evidence="2 3">
    <name type="scientific">Ectocarpus siliculosus</name>
    <name type="common">Brown alga</name>
    <name type="synonym">Conferva siliculosa</name>
    <dbReference type="NCBI Taxonomy" id="2880"/>
    <lineage>
        <taxon>Eukaryota</taxon>
        <taxon>Sar</taxon>
        <taxon>Stramenopiles</taxon>
        <taxon>Ochrophyta</taxon>
        <taxon>PX clade</taxon>
        <taxon>Phaeophyceae</taxon>
        <taxon>Ectocarpales</taxon>
        <taxon>Ectocarpaceae</taxon>
        <taxon>Ectocarpus</taxon>
    </lineage>
</organism>
<dbReference type="AlphaFoldDB" id="D7FUF4"/>
<dbReference type="EMBL" id="FN649734">
    <property type="protein sequence ID" value="CBJ26224.1"/>
    <property type="molecule type" value="Genomic_DNA"/>
</dbReference>
<proteinExistence type="predicted"/>
<dbReference type="Proteomes" id="UP000002630">
    <property type="component" value="Linkage Group LG09"/>
</dbReference>
<evidence type="ECO:0000313" key="3">
    <source>
        <dbReference type="Proteomes" id="UP000002630"/>
    </source>
</evidence>
<name>D7FUF4_ECTSI</name>
<protein>
    <submittedName>
        <fullName evidence="2">Uncharacterized protein</fullName>
    </submittedName>
</protein>
<feature type="transmembrane region" description="Helical" evidence="1">
    <location>
        <begin position="14"/>
        <end position="32"/>
    </location>
</feature>
<evidence type="ECO:0000313" key="2">
    <source>
        <dbReference type="EMBL" id="CBJ26224.1"/>
    </source>
</evidence>
<dbReference type="InParanoid" id="D7FUF4"/>
<dbReference type="OrthoDB" id="10324489at2759"/>
<evidence type="ECO:0000256" key="1">
    <source>
        <dbReference type="SAM" id="Phobius"/>
    </source>
</evidence>
<dbReference type="EMBL" id="FN648453">
    <property type="protein sequence ID" value="CBJ26224.1"/>
    <property type="molecule type" value="Genomic_DNA"/>
</dbReference>
<keyword evidence="3" id="KW-1185">Reference proteome</keyword>